<dbReference type="GO" id="GO:0043565">
    <property type="term" value="F:sequence-specific DNA binding"/>
    <property type="evidence" value="ECO:0007669"/>
    <property type="project" value="InterPro"/>
</dbReference>
<dbReference type="Gene3D" id="3.30.50.10">
    <property type="entry name" value="Erythroid Transcription Factor GATA-1, subunit A"/>
    <property type="match status" value="1"/>
</dbReference>
<evidence type="ECO:0000256" key="3">
    <source>
        <dbReference type="ARBA" id="ARBA00022833"/>
    </source>
</evidence>
<organism evidence="8 9">
    <name type="scientific">Botryotinia fuckeliana (strain B05.10)</name>
    <name type="common">Noble rot fungus</name>
    <name type="synonym">Botrytis cinerea</name>
    <dbReference type="NCBI Taxonomy" id="332648"/>
    <lineage>
        <taxon>Eukaryota</taxon>
        <taxon>Fungi</taxon>
        <taxon>Dikarya</taxon>
        <taxon>Ascomycota</taxon>
        <taxon>Pezizomycotina</taxon>
        <taxon>Leotiomycetes</taxon>
        <taxon>Helotiales</taxon>
        <taxon>Sclerotiniaceae</taxon>
        <taxon>Botrytis</taxon>
    </lineage>
</organism>
<reference evidence="8 9" key="3">
    <citation type="journal article" date="2017" name="Mol. Plant Pathol.">
        <title>A gapless genome sequence of the fungus Botrytis cinerea.</title>
        <authorList>
            <person name="Van Kan J.A."/>
            <person name="Stassen J.H."/>
            <person name="Mosbach A."/>
            <person name="Van Der Lee T.A."/>
            <person name="Faino L."/>
            <person name="Farmer A.D."/>
            <person name="Papasotiriou D.G."/>
            <person name="Zhou S."/>
            <person name="Seidl M.F."/>
            <person name="Cottam E."/>
            <person name="Edel D."/>
            <person name="Hahn M."/>
            <person name="Schwartz D.C."/>
            <person name="Dietrich R.A."/>
            <person name="Widdison S."/>
            <person name="Scalliet G."/>
        </authorList>
    </citation>
    <scope>NUCLEOTIDE SEQUENCE [LARGE SCALE GENOMIC DNA]</scope>
    <source>
        <strain evidence="8 9">B05.10</strain>
    </source>
</reference>
<dbReference type="Pfam" id="PF00320">
    <property type="entry name" value="GATA"/>
    <property type="match status" value="1"/>
</dbReference>
<keyword evidence="1" id="KW-0479">Metal-binding</keyword>
<dbReference type="AlphaFoldDB" id="A0A384JHX6"/>
<dbReference type="InterPro" id="IPR000014">
    <property type="entry name" value="PAS"/>
</dbReference>
<evidence type="ECO:0000256" key="5">
    <source>
        <dbReference type="SAM" id="MobiDB-lite"/>
    </source>
</evidence>
<evidence type="ECO:0000313" key="9">
    <source>
        <dbReference type="Proteomes" id="UP000001798"/>
    </source>
</evidence>
<name>A0A384JHX6_BOTFB</name>
<reference evidence="8 9" key="1">
    <citation type="journal article" date="2011" name="PLoS Genet.">
        <title>Genomic analysis of the necrotrophic fungal pathogens Sclerotinia sclerotiorum and Botrytis cinerea.</title>
        <authorList>
            <person name="Amselem J."/>
            <person name="Cuomo C.A."/>
            <person name="van Kan J.A."/>
            <person name="Viaud M."/>
            <person name="Benito E.P."/>
            <person name="Couloux A."/>
            <person name="Coutinho P.M."/>
            <person name="de Vries R.P."/>
            <person name="Dyer P.S."/>
            <person name="Fillinger S."/>
            <person name="Fournier E."/>
            <person name="Gout L."/>
            <person name="Hahn M."/>
            <person name="Kohn L."/>
            <person name="Lapalu N."/>
            <person name="Plummer K.M."/>
            <person name="Pradier J.M."/>
            <person name="Quevillon E."/>
            <person name="Sharon A."/>
            <person name="Simon A."/>
            <person name="ten Have A."/>
            <person name="Tudzynski B."/>
            <person name="Tudzynski P."/>
            <person name="Wincker P."/>
            <person name="Andrew M."/>
            <person name="Anthouard V."/>
            <person name="Beever R.E."/>
            <person name="Beffa R."/>
            <person name="Benoit I."/>
            <person name="Bouzid O."/>
            <person name="Brault B."/>
            <person name="Chen Z."/>
            <person name="Choquer M."/>
            <person name="Collemare J."/>
            <person name="Cotton P."/>
            <person name="Danchin E.G."/>
            <person name="Da Silva C."/>
            <person name="Gautier A."/>
            <person name="Giraud C."/>
            <person name="Giraud T."/>
            <person name="Gonzalez C."/>
            <person name="Grossetete S."/>
            <person name="Guldener U."/>
            <person name="Henrissat B."/>
            <person name="Howlett B.J."/>
            <person name="Kodira C."/>
            <person name="Kretschmer M."/>
            <person name="Lappartient A."/>
            <person name="Leroch M."/>
            <person name="Levis C."/>
            <person name="Mauceli E."/>
            <person name="Neuveglise C."/>
            <person name="Oeser B."/>
            <person name="Pearson M."/>
            <person name="Poulain J."/>
            <person name="Poussereau N."/>
            <person name="Quesneville H."/>
            <person name="Rascle C."/>
            <person name="Schumacher J."/>
            <person name="Segurens B."/>
            <person name="Sexton A."/>
            <person name="Silva E."/>
            <person name="Sirven C."/>
            <person name="Soanes D.M."/>
            <person name="Talbot N.J."/>
            <person name="Templeton M."/>
            <person name="Yandava C."/>
            <person name="Yarden O."/>
            <person name="Zeng Q."/>
            <person name="Rollins J.A."/>
            <person name="Lebrun M.H."/>
            <person name="Dickman M."/>
        </authorList>
    </citation>
    <scope>NUCLEOTIDE SEQUENCE [LARGE SCALE GENOMIC DNA]</scope>
    <source>
        <strain evidence="8 9">B05.10</strain>
    </source>
</reference>
<dbReference type="GO" id="GO:0006355">
    <property type="term" value="P:regulation of DNA-templated transcription"/>
    <property type="evidence" value="ECO:0007669"/>
    <property type="project" value="InterPro"/>
</dbReference>
<keyword evidence="3" id="KW-0862">Zinc</keyword>
<protein>
    <submittedName>
        <fullName evidence="8">Bcwcl2</fullName>
    </submittedName>
</protein>
<dbReference type="PROSITE" id="PS50114">
    <property type="entry name" value="GATA_ZN_FINGER_2"/>
    <property type="match status" value="1"/>
</dbReference>
<feature type="domain" description="PAS" evidence="6">
    <location>
        <begin position="145"/>
        <end position="215"/>
    </location>
</feature>
<dbReference type="KEGG" id="bfu:BCIN_05g05530"/>
<dbReference type="EMBL" id="CP009809">
    <property type="protein sequence ID" value="ATZ50179.1"/>
    <property type="molecule type" value="Genomic_DNA"/>
</dbReference>
<evidence type="ECO:0000259" key="7">
    <source>
        <dbReference type="PROSITE" id="PS50114"/>
    </source>
</evidence>
<dbReference type="OMA" id="HTDTIEM"/>
<dbReference type="Proteomes" id="UP000001798">
    <property type="component" value="Chromosome 5"/>
</dbReference>
<dbReference type="Pfam" id="PF08447">
    <property type="entry name" value="PAS_3"/>
    <property type="match status" value="1"/>
</dbReference>
<dbReference type="Gene3D" id="3.30.450.20">
    <property type="entry name" value="PAS domain"/>
    <property type="match status" value="1"/>
</dbReference>
<feature type="region of interest" description="Disordered" evidence="5">
    <location>
        <begin position="487"/>
        <end position="509"/>
    </location>
</feature>
<sequence>MSEGDTSMNMNNLNLDPTDFLQQHHHAANLGSIDRALSASQVDQNLPDTLMSEILQDNLMMDFDGLPDMNMDLNTLGDNGNMPKSFTSLNMMSPVGNEHNDDGRRGGTNDGDAQIEEIGAGPLPAGFGVQPPNTSNSSVNDFTRRRNWQQKVVEEIKDFLHVLTPFGKFVFLSPSCQSLTGYAAEELQGKFIVDYIHPDDSAMFVREFNESIASGNKLRFYLRFRKKDESYTIFECHGHAHYASRPSPTAALPVPDPDVPPRETADYCRGFFMMARKYPTKNAILLDSFLEHKTEFERMSKKIRDLKREEEEEFEDSERTWTHRQQSDSSETMTTAMSASIPADPNHPDFLAMPPPARPDMSYSTLTKANLEDAISNRQPDSIKDKMQRYEGVDTVEMLTGLQYRDGERSQGISTGARSPALIRGDVGIAIPIDKDGRLGDKKKKMKLADEYVCADCGVMDSPEWRKGPKGPKTLCNACGLRWAKKEKKPQAGSAPAPSNTLTGPSPGS</sequence>
<dbReference type="InterPro" id="IPR051140">
    <property type="entry name" value="GATA_TF"/>
</dbReference>
<accession>A0A384JHX6</accession>
<reference evidence="8 9" key="2">
    <citation type="journal article" date="2012" name="Eukaryot. Cell">
        <title>Genome update of Botrytis cinerea strains B05.10 and T4.</title>
        <authorList>
            <person name="Staats M."/>
            <person name="van Kan J.A."/>
        </authorList>
    </citation>
    <scope>NUCLEOTIDE SEQUENCE [LARGE SCALE GENOMIC DNA]</scope>
    <source>
        <strain evidence="8 9">B05.10</strain>
    </source>
</reference>
<dbReference type="InterPro" id="IPR013655">
    <property type="entry name" value="PAS_fold_3"/>
</dbReference>
<evidence type="ECO:0000256" key="2">
    <source>
        <dbReference type="ARBA" id="ARBA00022771"/>
    </source>
</evidence>
<feature type="domain" description="GATA-type" evidence="7">
    <location>
        <begin position="454"/>
        <end position="481"/>
    </location>
</feature>
<dbReference type="CDD" id="cd00130">
    <property type="entry name" value="PAS"/>
    <property type="match status" value="1"/>
</dbReference>
<gene>
    <name evidence="8" type="primary">Bcwcl2</name>
    <name evidence="8" type="ORF">BCIN_05g05530</name>
</gene>
<dbReference type="InterPro" id="IPR013088">
    <property type="entry name" value="Znf_NHR/GATA"/>
</dbReference>
<dbReference type="CDD" id="cd00202">
    <property type="entry name" value="ZnF_GATA"/>
    <property type="match status" value="1"/>
</dbReference>
<dbReference type="InterPro" id="IPR000679">
    <property type="entry name" value="Znf_GATA"/>
</dbReference>
<dbReference type="PROSITE" id="PS50112">
    <property type="entry name" value="PAS"/>
    <property type="match status" value="1"/>
</dbReference>
<dbReference type="PANTHER" id="PTHR45658">
    <property type="entry name" value="GATA TRANSCRIPTION FACTOR"/>
    <property type="match status" value="1"/>
</dbReference>
<dbReference type="SMART" id="SM00091">
    <property type="entry name" value="PAS"/>
    <property type="match status" value="1"/>
</dbReference>
<keyword evidence="2 4" id="KW-0863">Zinc-finger</keyword>
<evidence type="ECO:0000256" key="4">
    <source>
        <dbReference type="PROSITE-ProRule" id="PRU00094"/>
    </source>
</evidence>
<dbReference type="SMR" id="A0A384JHX6"/>
<evidence type="ECO:0000259" key="6">
    <source>
        <dbReference type="PROSITE" id="PS50112"/>
    </source>
</evidence>
<proteinExistence type="predicted"/>
<dbReference type="PANTHER" id="PTHR45658:SF18">
    <property type="entry name" value="PROTEIN GAT2"/>
    <property type="match status" value="1"/>
</dbReference>
<dbReference type="SUPFAM" id="SSF57716">
    <property type="entry name" value="Glucocorticoid receptor-like (DNA-binding domain)"/>
    <property type="match status" value="1"/>
</dbReference>
<dbReference type="NCBIfam" id="TIGR00229">
    <property type="entry name" value="sensory_box"/>
    <property type="match status" value="1"/>
</dbReference>
<dbReference type="GeneID" id="5440314"/>
<dbReference type="InterPro" id="IPR035965">
    <property type="entry name" value="PAS-like_dom_sf"/>
</dbReference>
<dbReference type="RefSeq" id="XP_001559684.1">
    <property type="nucleotide sequence ID" value="XM_001559634.2"/>
</dbReference>
<feature type="region of interest" description="Disordered" evidence="5">
    <location>
        <begin position="308"/>
        <end position="333"/>
    </location>
</feature>
<evidence type="ECO:0000256" key="1">
    <source>
        <dbReference type="ARBA" id="ARBA00022723"/>
    </source>
</evidence>
<dbReference type="VEuPathDB" id="FungiDB:Bcin05g05530"/>
<dbReference type="OrthoDB" id="2162994at2759"/>
<evidence type="ECO:0000313" key="8">
    <source>
        <dbReference type="EMBL" id="ATZ50179.1"/>
    </source>
</evidence>
<dbReference type="SUPFAM" id="SSF55785">
    <property type="entry name" value="PYP-like sensor domain (PAS domain)"/>
    <property type="match status" value="1"/>
</dbReference>
<dbReference type="GO" id="GO:0008270">
    <property type="term" value="F:zinc ion binding"/>
    <property type="evidence" value="ECO:0007669"/>
    <property type="project" value="UniProtKB-KW"/>
</dbReference>
<feature type="compositionally biased region" description="Polar residues" evidence="5">
    <location>
        <begin position="497"/>
        <end position="509"/>
    </location>
</feature>
<dbReference type="SMART" id="SM00401">
    <property type="entry name" value="ZnF_GATA"/>
    <property type="match status" value="1"/>
</dbReference>
<keyword evidence="9" id="KW-1185">Reference proteome</keyword>
<dbReference type="PROSITE" id="PS00344">
    <property type="entry name" value="GATA_ZN_FINGER_1"/>
    <property type="match status" value="1"/>
</dbReference>